<dbReference type="SUPFAM" id="SSF57716">
    <property type="entry name" value="Glucocorticoid receptor-like (DNA-binding domain)"/>
    <property type="match status" value="1"/>
</dbReference>
<keyword evidence="11 15" id="KW-0456">Lyase</keyword>
<name>X0PE89_9LACO</name>
<comment type="similarity">
    <text evidence="2 15">Belongs to the FPG family.</text>
</comment>
<dbReference type="InterPro" id="IPR000214">
    <property type="entry name" value="Znf_DNA_glyclase/AP_lyase"/>
</dbReference>
<dbReference type="Proteomes" id="UP000051236">
    <property type="component" value="Unassembled WGS sequence"/>
</dbReference>
<evidence type="ECO:0000313" key="18">
    <source>
        <dbReference type="EMBL" id="KRM35775.1"/>
    </source>
</evidence>
<feature type="active site" description="Proton donor; for beta-elimination activity" evidence="15">
    <location>
        <position position="58"/>
    </location>
</feature>
<keyword evidence="12 15" id="KW-0511">Multifunctional enzyme</keyword>
<keyword evidence="9 15" id="KW-0238">DNA-binding</keyword>
<dbReference type="Pfam" id="PF01149">
    <property type="entry name" value="Fapy_DNA_glyco"/>
    <property type="match status" value="1"/>
</dbReference>
<accession>X0PE89</accession>
<dbReference type="InterPro" id="IPR020629">
    <property type="entry name" value="FPG_Glyclase"/>
</dbReference>
<evidence type="ECO:0000256" key="13">
    <source>
        <dbReference type="ARBA" id="ARBA00023295"/>
    </source>
</evidence>
<evidence type="ECO:0000256" key="10">
    <source>
        <dbReference type="ARBA" id="ARBA00023204"/>
    </source>
</evidence>
<dbReference type="eggNOG" id="COG0266">
    <property type="taxonomic scope" value="Bacteria"/>
</dbReference>
<keyword evidence="4 15" id="KW-0479">Metal-binding</keyword>
<dbReference type="GO" id="GO:0003684">
    <property type="term" value="F:damaged DNA binding"/>
    <property type="evidence" value="ECO:0007669"/>
    <property type="project" value="InterPro"/>
</dbReference>
<comment type="catalytic activity">
    <reaction evidence="14 15">
        <text>2'-deoxyribonucleotide-(2'-deoxyribose 5'-phosphate)-2'-deoxyribonucleotide-DNA = a 3'-end 2'-deoxyribonucleotide-(2,3-dehydro-2,3-deoxyribose 5'-phosphate)-DNA + a 5'-end 5'-phospho-2'-deoxyribonucleoside-DNA + H(+)</text>
        <dbReference type="Rhea" id="RHEA:66592"/>
        <dbReference type="Rhea" id="RHEA-COMP:13180"/>
        <dbReference type="Rhea" id="RHEA-COMP:16897"/>
        <dbReference type="Rhea" id="RHEA-COMP:17067"/>
        <dbReference type="ChEBI" id="CHEBI:15378"/>
        <dbReference type="ChEBI" id="CHEBI:136412"/>
        <dbReference type="ChEBI" id="CHEBI:157695"/>
        <dbReference type="ChEBI" id="CHEBI:167181"/>
        <dbReference type="EC" id="4.2.99.18"/>
    </reaction>
</comment>
<dbReference type="InterPro" id="IPR035937">
    <property type="entry name" value="FPG_N"/>
</dbReference>
<evidence type="ECO:0000256" key="11">
    <source>
        <dbReference type="ARBA" id="ARBA00023239"/>
    </source>
</evidence>
<keyword evidence="5 15" id="KW-0227">DNA damage</keyword>
<dbReference type="STRING" id="1423734.FC83_GL000802"/>
<dbReference type="Gene3D" id="1.10.8.50">
    <property type="match status" value="1"/>
</dbReference>
<keyword evidence="13 15" id="KW-0326">Glycosidase</keyword>
<dbReference type="RefSeq" id="WP_035452344.1">
    <property type="nucleotide sequence ID" value="NZ_AZGA01000011.1"/>
</dbReference>
<feature type="domain" description="Formamidopyrimidine-DNA glycosylase catalytic" evidence="17">
    <location>
        <begin position="2"/>
        <end position="114"/>
    </location>
</feature>
<evidence type="ECO:0000256" key="2">
    <source>
        <dbReference type="ARBA" id="ARBA00009409"/>
    </source>
</evidence>
<dbReference type="EC" id="3.2.2.23" evidence="15"/>
<dbReference type="PATRIC" id="fig|1423734.3.peg.810"/>
<organism evidence="18 19">
    <name type="scientific">Agrilactobacillus composti DSM 18527 = JCM 14202</name>
    <dbReference type="NCBI Taxonomy" id="1423734"/>
    <lineage>
        <taxon>Bacteria</taxon>
        <taxon>Bacillati</taxon>
        <taxon>Bacillota</taxon>
        <taxon>Bacilli</taxon>
        <taxon>Lactobacillales</taxon>
        <taxon>Lactobacillaceae</taxon>
        <taxon>Agrilactobacillus</taxon>
    </lineage>
</organism>
<dbReference type="FunFam" id="1.10.8.50:FF:000003">
    <property type="entry name" value="Formamidopyrimidine-DNA glycosylase"/>
    <property type="match status" value="1"/>
</dbReference>
<comment type="catalytic activity">
    <reaction evidence="1 15">
        <text>Hydrolysis of DNA containing ring-opened 7-methylguanine residues, releasing 2,6-diamino-4-hydroxy-5-(N-methyl)formamidopyrimidine.</text>
        <dbReference type="EC" id="3.2.2.23"/>
    </reaction>
</comment>
<dbReference type="InterPro" id="IPR010663">
    <property type="entry name" value="Znf_FPG/IleRS"/>
</dbReference>
<evidence type="ECO:0000259" key="17">
    <source>
        <dbReference type="PROSITE" id="PS51068"/>
    </source>
</evidence>
<reference evidence="18 19" key="1">
    <citation type="journal article" date="2015" name="Genome Announc.">
        <title>Expanding the biotechnology potential of lactobacilli through comparative genomics of 213 strains and associated genera.</title>
        <authorList>
            <person name="Sun Z."/>
            <person name="Harris H.M."/>
            <person name="McCann A."/>
            <person name="Guo C."/>
            <person name="Argimon S."/>
            <person name="Zhang W."/>
            <person name="Yang X."/>
            <person name="Jeffery I.B."/>
            <person name="Cooney J.C."/>
            <person name="Kagawa T.F."/>
            <person name="Liu W."/>
            <person name="Song Y."/>
            <person name="Salvetti E."/>
            <person name="Wrobel A."/>
            <person name="Rasinkangas P."/>
            <person name="Parkhill J."/>
            <person name="Rea M.C."/>
            <person name="O'Sullivan O."/>
            <person name="Ritari J."/>
            <person name="Douillard F.P."/>
            <person name="Paul Ross R."/>
            <person name="Yang R."/>
            <person name="Briner A.E."/>
            <person name="Felis G.E."/>
            <person name="de Vos W.M."/>
            <person name="Barrangou R."/>
            <person name="Klaenhammer T.R."/>
            <person name="Caufield P.W."/>
            <person name="Cui Y."/>
            <person name="Zhang H."/>
            <person name="O'Toole P.W."/>
        </authorList>
    </citation>
    <scope>NUCLEOTIDE SEQUENCE [LARGE SCALE GENOMIC DNA]</scope>
    <source>
        <strain evidence="18 19">DSM 18527</strain>
    </source>
</reference>
<evidence type="ECO:0000256" key="8">
    <source>
        <dbReference type="ARBA" id="ARBA00022833"/>
    </source>
</evidence>
<evidence type="ECO:0000256" key="4">
    <source>
        <dbReference type="ARBA" id="ARBA00022723"/>
    </source>
</evidence>
<dbReference type="InterPro" id="IPR015886">
    <property type="entry name" value="H2TH_FPG"/>
</dbReference>
<comment type="caution">
    <text evidence="18">The sequence shown here is derived from an EMBL/GenBank/DDBJ whole genome shotgun (WGS) entry which is preliminary data.</text>
</comment>
<evidence type="ECO:0000256" key="7">
    <source>
        <dbReference type="ARBA" id="ARBA00022801"/>
    </source>
</evidence>
<gene>
    <name evidence="15" type="primary">mutM</name>
    <name evidence="15" type="synonym">fpg</name>
    <name evidence="18" type="ORF">FC83_GL000802</name>
</gene>
<dbReference type="PANTHER" id="PTHR22993:SF9">
    <property type="entry name" value="FORMAMIDOPYRIMIDINE-DNA GLYCOSYLASE"/>
    <property type="match status" value="1"/>
</dbReference>
<feature type="binding site" evidence="15">
    <location>
        <position position="111"/>
    </location>
    <ligand>
        <name>DNA</name>
        <dbReference type="ChEBI" id="CHEBI:16991"/>
    </ligand>
</feature>
<feature type="binding site" evidence="15">
    <location>
        <position position="92"/>
    </location>
    <ligand>
        <name>DNA</name>
        <dbReference type="ChEBI" id="CHEBI:16991"/>
    </ligand>
</feature>
<dbReference type="PROSITE" id="PS51066">
    <property type="entry name" value="ZF_FPG_2"/>
    <property type="match status" value="1"/>
</dbReference>
<keyword evidence="10 15" id="KW-0234">DNA repair</keyword>
<dbReference type="GO" id="GO:0006284">
    <property type="term" value="P:base-excision repair"/>
    <property type="evidence" value="ECO:0007669"/>
    <property type="project" value="InterPro"/>
</dbReference>
<evidence type="ECO:0000256" key="5">
    <source>
        <dbReference type="ARBA" id="ARBA00022763"/>
    </source>
</evidence>
<dbReference type="SUPFAM" id="SSF46946">
    <property type="entry name" value="S13-like H2TH domain"/>
    <property type="match status" value="1"/>
</dbReference>
<dbReference type="SMART" id="SM00898">
    <property type="entry name" value="Fapy_DNA_glyco"/>
    <property type="match status" value="1"/>
</dbReference>
<evidence type="ECO:0000256" key="3">
    <source>
        <dbReference type="ARBA" id="ARBA00011245"/>
    </source>
</evidence>
<dbReference type="SMART" id="SM01232">
    <property type="entry name" value="H2TH"/>
    <property type="match status" value="1"/>
</dbReference>
<dbReference type="CDD" id="cd08966">
    <property type="entry name" value="EcFpg-like_N"/>
    <property type="match status" value="1"/>
</dbReference>
<dbReference type="PANTHER" id="PTHR22993">
    <property type="entry name" value="FORMAMIDOPYRIMIDINE-DNA GLYCOSYLASE"/>
    <property type="match status" value="1"/>
</dbReference>
<feature type="active site" description="Proton donor; for delta-elimination activity" evidence="15">
    <location>
        <position position="263"/>
    </location>
</feature>
<dbReference type="EMBL" id="AZGA01000011">
    <property type="protein sequence ID" value="KRM35775.1"/>
    <property type="molecule type" value="Genomic_DNA"/>
</dbReference>
<feature type="active site" description="Schiff-base intermediate with DNA" evidence="15">
    <location>
        <position position="2"/>
    </location>
</feature>
<evidence type="ECO:0000256" key="14">
    <source>
        <dbReference type="ARBA" id="ARBA00044632"/>
    </source>
</evidence>
<keyword evidence="6 15" id="KW-0863">Zinc-finger</keyword>
<dbReference type="HAMAP" id="MF_00103">
    <property type="entry name" value="Fapy_DNA_glycosyl"/>
    <property type="match status" value="1"/>
</dbReference>
<evidence type="ECO:0000256" key="15">
    <source>
        <dbReference type="HAMAP-Rule" id="MF_00103"/>
    </source>
</evidence>
<comment type="cofactor">
    <cofactor evidence="15">
        <name>Zn(2+)</name>
        <dbReference type="ChEBI" id="CHEBI:29105"/>
    </cofactor>
    <text evidence="15">Binds 1 zinc ion per subunit.</text>
</comment>
<sequence length="275" mass="30647">MPELPEVETVRKGLLALVQDKKIATVDVYWSKIITNDTAKFQKALQGKVIKTIDRRGKYLLFRFSDNLTMVSHLRMEGKYHLDTAATPIDKHTHVVFNFTDGTQLRYADVRKFGRMTLGLTGFEQSLSGIAALGPEPLSKAFTITGFTQALKKHHKNIKAVLLDQHTVAGLGNIYCDEVLWLCKIHPLQPADTLTADEIKALHAAIQTELRTAIAAGGTTIRSYVDASGQQGHFQLQLHVYGREGQPCERCGTIIEKFKVAGRGTHICPKEQQLR</sequence>
<dbReference type="NCBIfam" id="NF002211">
    <property type="entry name" value="PRK01103.1"/>
    <property type="match status" value="1"/>
</dbReference>
<dbReference type="NCBIfam" id="TIGR00577">
    <property type="entry name" value="fpg"/>
    <property type="match status" value="1"/>
</dbReference>
<keyword evidence="7 15" id="KW-0378">Hydrolase</keyword>
<dbReference type="PROSITE" id="PS51068">
    <property type="entry name" value="FPG_CAT"/>
    <property type="match status" value="1"/>
</dbReference>
<feature type="domain" description="FPG-type" evidence="16">
    <location>
        <begin position="239"/>
        <end position="273"/>
    </location>
</feature>
<feature type="active site" description="Proton donor" evidence="15">
    <location>
        <position position="3"/>
    </location>
</feature>
<dbReference type="OrthoDB" id="9800855at2"/>
<dbReference type="InterPro" id="IPR010979">
    <property type="entry name" value="Ribosomal_uS13-like_H2TH"/>
</dbReference>
<proteinExistence type="inferred from homology"/>
<dbReference type="SUPFAM" id="SSF81624">
    <property type="entry name" value="N-terminal domain of MutM-like DNA repair proteins"/>
    <property type="match status" value="1"/>
</dbReference>
<dbReference type="GO" id="GO:0140078">
    <property type="term" value="F:class I DNA-(apurinic or apyrimidinic site) endonuclease activity"/>
    <property type="evidence" value="ECO:0007669"/>
    <property type="project" value="UniProtKB-EC"/>
</dbReference>
<evidence type="ECO:0000259" key="16">
    <source>
        <dbReference type="PROSITE" id="PS51066"/>
    </source>
</evidence>
<dbReference type="GO" id="GO:0003690">
    <property type="term" value="F:double-stranded DNA binding"/>
    <property type="evidence" value="ECO:0007669"/>
    <property type="project" value="UniProtKB-ARBA"/>
</dbReference>
<dbReference type="GO" id="GO:0034039">
    <property type="term" value="F:8-oxo-7,8-dihydroguanine DNA N-glycosylase activity"/>
    <property type="evidence" value="ECO:0007669"/>
    <property type="project" value="TreeGrafter"/>
</dbReference>
<comment type="subunit">
    <text evidence="3 15">Monomer.</text>
</comment>
<dbReference type="InterPro" id="IPR012319">
    <property type="entry name" value="FPG_cat"/>
</dbReference>
<evidence type="ECO:0000256" key="12">
    <source>
        <dbReference type="ARBA" id="ARBA00023268"/>
    </source>
</evidence>
<comment type="function">
    <text evidence="15">Involved in base excision repair of DNA damaged by oxidation or by mutagenic agents. Acts as DNA glycosylase that recognizes and removes damaged bases. Has a preference for oxidized purines, such as 7,8-dihydro-8-oxoguanine (8-oxoG). Has AP (apurinic/apyrimidinic) lyase activity and introduces nicks in the DNA strand. Cleaves the DNA backbone by beta-delta elimination to generate a single-strand break at the site of the removed base with both 3'- and 5'-phosphates.</text>
</comment>
<dbReference type="GO" id="GO:0008270">
    <property type="term" value="F:zinc ion binding"/>
    <property type="evidence" value="ECO:0007669"/>
    <property type="project" value="UniProtKB-UniRule"/>
</dbReference>
<evidence type="ECO:0000313" key="19">
    <source>
        <dbReference type="Proteomes" id="UP000051236"/>
    </source>
</evidence>
<comment type="caution">
    <text evidence="15">Lacks conserved residue(s) required for the propagation of feature annotation.</text>
</comment>
<dbReference type="EC" id="4.2.99.18" evidence="15"/>
<evidence type="ECO:0000256" key="1">
    <source>
        <dbReference type="ARBA" id="ARBA00001668"/>
    </source>
</evidence>
<keyword evidence="8 15" id="KW-0862">Zinc</keyword>
<dbReference type="Pfam" id="PF06831">
    <property type="entry name" value="H2TH"/>
    <property type="match status" value="1"/>
</dbReference>
<evidence type="ECO:0000256" key="6">
    <source>
        <dbReference type="ARBA" id="ARBA00022771"/>
    </source>
</evidence>
<dbReference type="Gene3D" id="3.20.190.10">
    <property type="entry name" value="MutM-like, N-terminal"/>
    <property type="match status" value="1"/>
</dbReference>
<evidence type="ECO:0000256" key="9">
    <source>
        <dbReference type="ARBA" id="ARBA00023125"/>
    </source>
</evidence>
<dbReference type="Pfam" id="PF06827">
    <property type="entry name" value="zf-FPG_IleRS"/>
    <property type="match status" value="1"/>
</dbReference>
<keyword evidence="19" id="KW-1185">Reference proteome</keyword>
<dbReference type="AlphaFoldDB" id="X0PE89"/>
<protein>
    <recommendedName>
        <fullName evidence="15">Formamidopyrimidine-DNA glycosylase</fullName>
        <shortName evidence="15">Fapy-DNA glycosylase</shortName>
        <ecNumber evidence="15">3.2.2.23</ecNumber>
    </recommendedName>
    <alternativeName>
        <fullName evidence="15">DNA-(apurinic or apyrimidinic site) lyase MutM</fullName>
        <shortName evidence="15">AP lyase MutM</shortName>
        <ecNumber evidence="15">4.2.99.18</ecNumber>
    </alternativeName>
</protein>